<feature type="transmembrane region" description="Helical" evidence="1">
    <location>
        <begin position="79"/>
        <end position="98"/>
    </location>
</feature>
<dbReference type="Proteomes" id="UP000217182">
    <property type="component" value="Chromosome"/>
</dbReference>
<feature type="transmembrane region" description="Helical" evidence="1">
    <location>
        <begin position="105"/>
        <end position="125"/>
    </location>
</feature>
<feature type="transmembrane region" description="Helical" evidence="1">
    <location>
        <begin position="137"/>
        <end position="158"/>
    </location>
</feature>
<dbReference type="InterPro" id="IPR021306">
    <property type="entry name" value="DUF2878"/>
</dbReference>
<dbReference type="OrthoDB" id="6522758at2"/>
<organism evidence="2 3">
    <name type="scientific">Gibbsiella quercinecans</name>
    <dbReference type="NCBI Taxonomy" id="929813"/>
    <lineage>
        <taxon>Bacteria</taxon>
        <taxon>Pseudomonadati</taxon>
        <taxon>Pseudomonadota</taxon>
        <taxon>Gammaproteobacteria</taxon>
        <taxon>Enterobacterales</taxon>
        <taxon>Yersiniaceae</taxon>
        <taxon>Gibbsiella</taxon>
    </lineage>
</organism>
<feature type="transmembrane region" description="Helical" evidence="1">
    <location>
        <begin position="50"/>
        <end position="73"/>
    </location>
</feature>
<evidence type="ECO:0000256" key="1">
    <source>
        <dbReference type="SAM" id="Phobius"/>
    </source>
</evidence>
<accession>A0A250AXZ0</accession>
<feature type="transmembrane region" description="Helical" evidence="1">
    <location>
        <begin position="6"/>
        <end position="23"/>
    </location>
</feature>
<gene>
    <name evidence="2" type="ORF">AWC35_04740</name>
</gene>
<evidence type="ECO:0000313" key="2">
    <source>
        <dbReference type="EMBL" id="ATA18705.1"/>
    </source>
</evidence>
<name>A0A250AXZ0_9GAMM</name>
<dbReference type="AlphaFoldDB" id="A0A250AXZ0"/>
<evidence type="ECO:0000313" key="3">
    <source>
        <dbReference type="Proteomes" id="UP000217182"/>
    </source>
</evidence>
<sequence length="160" mass="17486">MKLRAGFWLVTLGFCVYWALAVLGRERAEVLLIGGALLAPLLPYGRQRRWLLLAAPLGMAMDAAWHYAGVVAYVSQPALPLWAGALWLTFSCWWYWLLPQLQSTLMALAVAGAIGGPLTGLAGWQLQAIAPGIAPQLMLLVLSASWAVYLPLISYPLLKR</sequence>
<keyword evidence="1" id="KW-0472">Membrane</keyword>
<dbReference type="EMBL" id="CP014136">
    <property type="protein sequence ID" value="ATA18705.1"/>
    <property type="molecule type" value="Genomic_DNA"/>
</dbReference>
<proteinExistence type="predicted"/>
<keyword evidence="1" id="KW-0812">Transmembrane</keyword>
<reference evidence="2 3" key="1">
    <citation type="submission" date="2016-01" db="EMBL/GenBank/DDBJ databases">
        <authorList>
            <person name="Oliw E.H."/>
        </authorList>
    </citation>
    <scope>NUCLEOTIDE SEQUENCE [LARGE SCALE GENOMIC DNA]</scope>
    <source>
        <strain evidence="2 3">FRB97</strain>
    </source>
</reference>
<keyword evidence="3" id="KW-1185">Reference proteome</keyword>
<evidence type="ECO:0008006" key="4">
    <source>
        <dbReference type="Google" id="ProtNLM"/>
    </source>
</evidence>
<dbReference type="KEGG" id="gqu:AWC35_04740"/>
<protein>
    <recommendedName>
        <fullName evidence="4">DUF2878 domain-containing protein</fullName>
    </recommendedName>
</protein>
<keyword evidence="1" id="KW-1133">Transmembrane helix</keyword>
<dbReference type="Pfam" id="PF11086">
    <property type="entry name" value="DUF2878"/>
    <property type="match status" value="1"/>
</dbReference>